<dbReference type="InterPro" id="IPR036890">
    <property type="entry name" value="HATPase_C_sf"/>
</dbReference>
<dbReference type="InterPro" id="IPR038424">
    <property type="entry name" value="H_kinase_PdtaS_GAF_sf"/>
</dbReference>
<dbReference type="GO" id="GO:0004673">
    <property type="term" value="F:protein histidine kinase activity"/>
    <property type="evidence" value="ECO:0007669"/>
    <property type="project" value="UniProtKB-EC"/>
</dbReference>
<keyword evidence="11" id="KW-1185">Reference proteome</keyword>
<dbReference type="InterPro" id="IPR011495">
    <property type="entry name" value="Sig_transdc_His_kin_sub2_dim/P"/>
</dbReference>
<dbReference type="PANTHER" id="PTHR41523:SF8">
    <property type="entry name" value="ETHYLENE RESPONSE SENSOR PROTEIN"/>
    <property type="match status" value="1"/>
</dbReference>
<reference evidence="10 11" key="1">
    <citation type="submission" date="2020-10" db="EMBL/GenBank/DDBJ databases">
        <title>Closed genome sequences of Staphylococcus lloydii sp. nov. and Staphylococcus durrellii sp. nov. Isolated from Captive Fruit Bats (Pteropus livingstonii).</title>
        <authorList>
            <person name="Fountain K."/>
        </authorList>
    </citation>
    <scope>NUCLEOTIDE SEQUENCE [LARGE SCALE GENOMIC DNA]</scope>
    <source>
        <strain evidence="10 11">23_2_7_LY</strain>
    </source>
</reference>
<keyword evidence="4" id="KW-0808">Transferase</keyword>
<evidence type="ECO:0000313" key="10">
    <source>
        <dbReference type="EMBL" id="QPM76318.1"/>
    </source>
</evidence>
<accession>A0A7T1B232</accession>
<protein>
    <recommendedName>
        <fullName evidence="2">histidine kinase</fullName>
        <ecNumber evidence="2">2.7.13.3</ecNumber>
    </recommendedName>
</protein>
<name>A0A7T1B232_9STAP</name>
<evidence type="ECO:0000256" key="6">
    <source>
        <dbReference type="ARBA" id="ARBA00022777"/>
    </source>
</evidence>
<dbReference type="Gene3D" id="3.30.450.20">
    <property type="entry name" value="PAS domain"/>
    <property type="match status" value="1"/>
</dbReference>
<feature type="domain" description="Signal transduction histidine kinase subgroup 2 dimerisation and phosphoacceptor" evidence="8">
    <location>
        <begin position="271"/>
        <end position="343"/>
    </location>
</feature>
<keyword evidence="6 10" id="KW-0418">Kinase</keyword>
<dbReference type="AlphaFoldDB" id="A0A7T1B232"/>
<sequence>MCKNYTTLSQEEITEIVQLTAQLQRIADLNRSYVFIDCFFKESNHLIVVAEAVPSKEANLYQNSVLTQNVYEKFEPAVFRSLRTDKDVHHHKAVTQEGQVVEQNVTPIKVNGNVIGALIMEKDITRQIKNEEKLYVLSRATETISELFKYPSSEQIFVPDMIEEALFYLDTSFIVQYYNLKGEKIVQDLTDKQCDLNISILDIFPDFGYILNDDRVFVIENKAILNKHFQIKCIKLFTDQQLTGYLMMLKDITDAKEKEKAVISKTVAIREVHHRVKNNLQTVASLLRLQMRMDVPEESKHYFQESLNRILCIASVYEVILSESDSDHVNIATLIEKIGNALVYSETAEQAVNISYDIDNQLYLPSHLAISVALIGNEIITNSLQHAFKQTAKGNIDVTLCHKQTEAFYTLKVQDNGIGNGHYSSSFGLNIVSTIAENDLDGYFNIAQNDTGTLAQLVFQYKGE</sequence>
<dbReference type="SUPFAM" id="SSF55874">
    <property type="entry name" value="ATPase domain of HSP90 chaperone/DNA topoisomerase II/histidine kinase"/>
    <property type="match status" value="1"/>
</dbReference>
<gene>
    <name evidence="10" type="ORF">ISP08_01625</name>
</gene>
<keyword evidence="7" id="KW-0067">ATP-binding</keyword>
<comment type="catalytic activity">
    <reaction evidence="1">
        <text>ATP + protein L-histidine = ADP + protein N-phospho-L-histidine.</text>
        <dbReference type="EC" id="2.7.13.3"/>
    </reaction>
</comment>
<evidence type="ECO:0000256" key="5">
    <source>
        <dbReference type="ARBA" id="ARBA00022741"/>
    </source>
</evidence>
<dbReference type="Gene3D" id="3.30.450.280">
    <property type="entry name" value="GAF domain"/>
    <property type="match status" value="1"/>
</dbReference>
<evidence type="ECO:0000256" key="4">
    <source>
        <dbReference type="ARBA" id="ARBA00022679"/>
    </source>
</evidence>
<dbReference type="Proteomes" id="UP000594455">
    <property type="component" value="Chromosome"/>
</dbReference>
<dbReference type="GO" id="GO:0005524">
    <property type="term" value="F:ATP binding"/>
    <property type="evidence" value="ECO:0007669"/>
    <property type="project" value="UniProtKB-KW"/>
</dbReference>
<dbReference type="PANTHER" id="PTHR41523">
    <property type="entry name" value="TWO-COMPONENT SYSTEM SENSOR PROTEIN"/>
    <property type="match status" value="1"/>
</dbReference>
<dbReference type="InterPro" id="IPR022066">
    <property type="entry name" value="PdtaS_GAF"/>
</dbReference>
<feature type="domain" description="Histidine kinase PdtaS GAF" evidence="9">
    <location>
        <begin position="1"/>
        <end position="133"/>
    </location>
</feature>
<keyword evidence="5" id="KW-0547">Nucleotide-binding</keyword>
<dbReference type="EMBL" id="CP064056">
    <property type="protein sequence ID" value="QPM76318.1"/>
    <property type="molecule type" value="Genomic_DNA"/>
</dbReference>
<dbReference type="Pfam" id="PF12282">
    <property type="entry name" value="GAF_PdtaS"/>
    <property type="match status" value="1"/>
</dbReference>
<evidence type="ECO:0000259" key="8">
    <source>
        <dbReference type="Pfam" id="PF07568"/>
    </source>
</evidence>
<evidence type="ECO:0000256" key="2">
    <source>
        <dbReference type="ARBA" id="ARBA00012438"/>
    </source>
</evidence>
<dbReference type="Gene3D" id="3.30.565.10">
    <property type="entry name" value="Histidine kinase-like ATPase, C-terminal domain"/>
    <property type="match status" value="1"/>
</dbReference>
<proteinExistence type="predicted"/>
<dbReference type="RefSeq" id="WP_195719373.1">
    <property type="nucleotide sequence ID" value="NZ_CP064056.1"/>
</dbReference>
<dbReference type="KEGG" id="sllo:ISP08_01625"/>
<dbReference type="Pfam" id="PF07568">
    <property type="entry name" value="HisKA_2"/>
    <property type="match status" value="1"/>
</dbReference>
<evidence type="ECO:0000256" key="3">
    <source>
        <dbReference type="ARBA" id="ARBA00022553"/>
    </source>
</evidence>
<dbReference type="EC" id="2.7.13.3" evidence="2"/>
<evidence type="ECO:0000256" key="7">
    <source>
        <dbReference type="ARBA" id="ARBA00022840"/>
    </source>
</evidence>
<keyword evidence="3" id="KW-0597">Phosphoprotein</keyword>
<evidence type="ECO:0000313" key="11">
    <source>
        <dbReference type="Proteomes" id="UP000594455"/>
    </source>
</evidence>
<evidence type="ECO:0000256" key="1">
    <source>
        <dbReference type="ARBA" id="ARBA00000085"/>
    </source>
</evidence>
<evidence type="ECO:0000259" key="9">
    <source>
        <dbReference type="Pfam" id="PF12282"/>
    </source>
</evidence>
<organism evidence="10 11">
    <name type="scientific">Staphylococcus lloydii</name>
    <dbReference type="NCBI Taxonomy" id="2781774"/>
    <lineage>
        <taxon>Bacteria</taxon>
        <taxon>Bacillati</taxon>
        <taxon>Bacillota</taxon>
        <taxon>Bacilli</taxon>
        <taxon>Bacillales</taxon>
        <taxon>Staphylococcaceae</taxon>
        <taxon>Staphylococcus</taxon>
    </lineage>
</organism>